<dbReference type="AlphaFoldDB" id="A0A7Y7AZY7"/>
<dbReference type="Gene3D" id="3.90.920.10">
    <property type="entry name" value="DNA primase, PRIM domain"/>
    <property type="match status" value="2"/>
</dbReference>
<dbReference type="Pfam" id="PF21686">
    <property type="entry name" value="LigD_Prim-Pol"/>
    <property type="match status" value="1"/>
</dbReference>
<feature type="domain" description="DNA ligase D polymerase" evidence="1">
    <location>
        <begin position="87"/>
        <end position="181"/>
    </location>
</feature>
<sequence length="183" mass="20484">MERYPDGYRGKSFFRKDVPGHFPDRIHRREVPKEGGAGTMAVCGDAATLAYLANQACLTLHPWLSRTDRLDCPDRIVFDLDPPADDFDTARAFARDVAGLLAARHPDELTTAVRKDKRRGRLCLDIQRNAYAQTSVAPYAVRARPHAPVATPIGWDELDDPDLHPRRWTVRTLPDRLAGEGTA</sequence>
<organism evidence="2 3">
    <name type="scientific">Streptomyces morookaense</name>
    <name type="common">Streptoverticillium morookaense</name>
    <dbReference type="NCBI Taxonomy" id="1970"/>
    <lineage>
        <taxon>Bacteria</taxon>
        <taxon>Bacillati</taxon>
        <taxon>Actinomycetota</taxon>
        <taxon>Actinomycetes</taxon>
        <taxon>Kitasatosporales</taxon>
        <taxon>Streptomycetaceae</taxon>
        <taxon>Streptomyces</taxon>
    </lineage>
</organism>
<gene>
    <name evidence="2" type="ORF">HG542_02330</name>
</gene>
<proteinExistence type="predicted"/>
<keyword evidence="3" id="KW-1185">Reference proteome</keyword>
<reference evidence="2 3" key="1">
    <citation type="submission" date="2020-04" db="EMBL/GenBank/DDBJ databases">
        <title>Draft Genome Sequence of Streptomyces morookaense DSM 40503, an 8-azaguanine-producing strain.</title>
        <authorList>
            <person name="Qi J."/>
            <person name="Gao J.-M."/>
        </authorList>
    </citation>
    <scope>NUCLEOTIDE SEQUENCE [LARGE SCALE GENOMIC DNA]</scope>
    <source>
        <strain evidence="2 3">DSM 40503</strain>
    </source>
</reference>
<dbReference type="InterPro" id="IPR014145">
    <property type="entry name" value="LigD_pol_dom"/>
</dbReference>
<comment type="caution">
    <text evidence="2">The sequence shown here is derived from an EMBL/GenBank/DDBJ whole genome shotgun (WGS) entry which is preliminary data.</text>
</comment>
<dbReference type="Proteomes" id="UP000587462">
    <property type="component" value="Unassembled WGS sequence"/>
</dbReference>
<name>A0A7Y7AZY7_STRMO</name>
<dbReference type="InterPro" id="IPR052171">
    <property type="entry name" value="NHEJ_LigD"/>
</dbReference>
<dbReference type="EMBL" id="JABBXF010000004">
    <property type="protein sequence ID" value="NVK76493.1"/>
    <property type="molecule type" value="Genomic_DNA"/>
</dbReference>
<evidence type="ECO:0000259" key="1">
    <source>
        <dbReference type="Pfam" id="PF21686"/>
    </source>
</evidence>
<dbReference type="PANTHER" id="PTHR42705:SF2">
    <property type="entry name" value="BIFUNCTIONAL NON-HOMOLOGOUS END JOINING PROTEIN LIGD"/>
    <property type="match status" value="1"/>
</dbReference>
<evidence type="ECO:0000313" key="3">
    <source>
        <dbReference type="Proteomes" id="UP000587462"/>
    </source>
</evidence>
<evidence type="ECO:0000313" key="2">
    <source>
        <dbReference type="EMBL" id="NVK76493.1"/>
    </source>
</evidence>
<dbReference type="PANTHER" id="PTHR42705">
    <property type="entry name" value="BIFUNCTIONAL NON-HOMOLOGOUS END JOINING PROTEIN LIGD"/>
    <property type="match status" value="1"/>
</dbReference>
<accession>A0A7Y7AZY7</accession>
<protein>
    <recommendedName>
        <fullName evidence="1">DNA ligase D polymerase domain-containing protein</fullName>
    </recommendedName>
</protein>